<dbReference type="GO" id="GO:0000981">
    <property type="term" value="F:DNA-binding transcription factor activity, RNA polymerase II-specific"/>
    <property type="evidence" value="ECO:0007669"/>
    <property type="project" value="InterPro"/>
</dbReference>
<dbReference type="GO" id="GO:0003677">
    <property type="term" value="F:DNA binding"/>
    <property type="evidence" value="ECO:0007669"/>
    <property type="project" value="UniProtKB-UniRule"/>
</dbReference>
<evidence type="ECO:0000256" key="5">
    <source>
        <dbReference type="PROSITE-ProRule" id="PRU00108"/>
    </source>
</evidence>
<name>A0A0K0END0_STRER</name>
<dbReference type="InterPro" id="IPR020479">
    <property type="entry name" value="HD_metazoa"/>
</dbReference>
<evidence type="ECO:0000256" key="1">
    <source>
        <dbReference type="ARBA" id="ARBA00004123"/>
    </source>
</evidence>
<dbReference type="PRINTS" id="PR00024">
    <property type="entry name" value="HOMEOBOX"/>
</dbReference>
<proteinExistence type="predicted"/>
<protein>
    <submittedName>
        <fullName evidence="9 10">Homeobox domain-containing protein</fullName>
    </submittedName>
</protein>
<dbReference type="PROSITE" id="PS50071">
    <property type="entry name" value="HOMEOBOX_2"/>
    <property type="match status" value="1"/>
</dbReference>
<organism evidence="9">
    <name type="scientific">Strongyloides stercoralis</name>
    <name type="common">Threadworm</name>
    <dbReference type="NCBI Taxonomy" id="6248"/>
    <lineage>
        <taxon>Eukaryota</taxon>
        <taxon>Metazoa</taxon>
        <taxon>Ecdysozoa</taxon>
        <taxon>Nematoda</taxon>
        <taxon>Chromadorea</taxon>
        <taxon>Rhabditida</taxon>
        <taxon>Tylenchina</taxon>
        <taxon>Panagrolaimomorpha</taxon>
        <taxon>Strongyloidoidea</taxon>
        <taxon>Strongyloididae</taxon>
        <taxon>Strongyloides</taxon>
    </lineage>
</organism>
<evidence type="ECO:0000313" key="8">
    <source>
        <dbReference type="Proteomes" id="UP000035681"/>
    </source>
</evidence>
<dbReference type="WBParaSite" id="TCONS_00012450.p1">
    <property type="protein sequence ID" value="TCONS_00012450.p1"/>
    <property type="gene ID" value="XLOC_008101"/>
</dbReference>
<dbReference type="InterPro" id="IPR001356">
    <property type="entry name" value="HD"/>
</dbReference>
<dbReference type="Pfam" id="PF00046">
    <property type="entry name" value="Homeodomain"/>
    <property type="match status" value="1"/>
</dbReference>
<dbReference type="CDD" id="cd00086">
    <property type="entry name" value="homeodomain"/>
    <property type="match status" value="1"/>
</dbReference>
<accession>A0A0K0END0</accession>
<evidence type="ECO:0000256" key="2">
    <source>
        <dbReference type="ARBA" id="ARBA00023125"/>
    </source>
</evidence>
<dbReference type="WBParaSite" id="SSTP_0001096700.1">
    <property type="protein sequence ID" value="SSTP_0001096700.1"/>
    <property type="gene ID" value="SSTP_0001096700"/>
</dbReference>
<feature type="domain" description="Homeobox" evidence="7">
    <location>
        <begin position="99"/>
        <end position="159"/>
    </location>
</feature>
<dbReference type="Proteomes" id="UP000035681">
    <property type="component" value="Unplaced"/>
</dbReference>
<dbReference type="AlphaFoldDB" id="A0A0K0END0"/>
<evidence type="ECO:0000313" key="10">
    <source>
        <dbReference type="WBParaSite" id="TCONS_00012450.p1"/>
    </source>
</evidence>
<feature type="DNA-binding region" description="Homeobox" evidence="5">
    <location>
        <begin position="101"/>
        <end position="160"/>
    </location>
</feature>
<comment type="subcellular location">
    <subcellularLocation>
        <location evidence="1 5 6">Nucleus</location>
    </subcellularLocation>
</comment>
<dbReference type="PANTHER" id="PTHR24333:SF9">
    <property type="entry name" value="HOMEOBOX DOMAIN-CONTAINING PROTEIN"/>
    <property type="match status" value="1"/>
</dbReference>
<sequence>MEAILQSVETKNETNIDNNNLNNIPNNSIIGVKINDSKSIQSTNIIKDNLIFSNNEIGEFFSSAPGLLSNIENPSLVELQMLLGYRFRKHEYRRKKVLSFDRKPRQAYSTRQLQRLEYEFNKDKYLSIQKRYQLSHELNLSETQIKTWFQNRRTKWKKQITLKLRQICEKNSSFFNCHTKTQLQDPINTIRPIQNIKHFL</sequence>
<dbReference type="InterPro" id="IPR050848">
    <property type="entry name" value="Homeobox_TF"/>
</dbReference>
<evidence type="ECO:0000259" key="7">
    <source>
        <dbReference type="PROSITE" id="PS50071"/>
    </source>
</evidence>
<keyword evidence="8" id="KW-1185">Reference proteome</keyword>
<dbReference type="PANTHER" id="PTHR24333">
    <property type="entry name" value="HOMEO BOX HB9 LIKE A-RELATED"/>
    <property type="match status" value="1"/>
</dbReference>
<dbReference type="SMART" id="SM00389">
    <property type="entry name" value="HOX"/>
    <property type="match status" value="1"/>
</dbReference>
<evidence type="ECO:0000256" key="6">
    <source>
        <dbReference type="RuleBase" id="RU000682"/>
    </source>
</evidence>
<dbReference type="SUPFAM" id="SSF46689">
    <property type="entry name" value="Homeodomain-like"/>
    <property type="match status" value="1"/>
</dbReference>
<dbReference type="STRING" id="6248.A0A0K0END0"/>
<dbReference type="PROSITE" id="PS00027">
    <property type="entry name" value="HOMEOBOX_1"/>
    <property type="match status" value="1"/>
</dbReference>
<evidence type="ECO:0000313" key="9">
    <source>
        <dbReference type="WBParaSite" id="SSTP_0001096700.1"/>
    </source>
</evidence>
<dbReference type="Gene3D" id="1.10.10.60">
    <property type="entry name" value="Homeodomain-like"/>
    <property type="match status" value="1"/>
</dbReference>
<evidence type="ECO:0000256" key="3">
    <source>
        <dbReference type="ARBA" id="ARBA00023155"/>
    </source>
</evidence>
<dbReference type="InterPro" id="IPR009057">
    <property type="entry name" value="Homeodomain-like_sf"/>
</dbReference>
<keyword evidence="4 5" id="KW-0539">Nucleus</keyword>
<dbReference type="InterPro" id="IPR017970">
    <property type="entry name" value="Homeobox_CS"/>
</dbReference>
<dbReference type="GO" id="GO:0005634">
    <property type="term" value="C:nucleus"/>
    <property type="evidence" value="ECO:0007669"/>
    <property type="project" value="UniProtKB-SubCell"/>
</dbReference>
<reference evidence="9" key="1">
    <citation type="submission" date="2015-08" db="UniProtKB">
        <authorList>
            <consortium name="WormBaseParasite"/>
        </authorList>
    </citation>
    <scope>IDENTIFICATION</scope>
</reference>
<keyword evidence="2 5" id="KW-0238">DNA-binding</keyword>
<evidence type="ECO:0000256" key="4">
    <source>
        <dbReference type="ARBA" id="ARBA00023242"/>
    </source>
</evidence>
<keyword evidence="3 5" id="KW-0371">Homeobox</keyword>